<dbReference type="SUPFAM" id="SSF55729">
    <property type="entry name" value="Acyl-CoA N-acyltransferases (Nat)"/>
    <property type="match status" value="1"/>
</dbReference>
<dbReference type="Proteomes" id="UP000675664">
    <property type="component" value="Unassembled WGS sequence"/>
</dbReference>
<dbReference type="RefSeq" id="WP_227018149.1">
    <property type="nucleotide sequence ID" value="NZ_JAGSND010000005.1"/>
</dbReference>
<dbReference type="PANTHER" id="PTHR13947:SF37">
    <property type="entry name" value="LD18367P"/>
    <property type="match status" value="1"/>
</dbReference>
<keyword evidence="1" id="KW-0808">Transferase</keyword>
<dbReference type="InterPro" id="IPR000182">
    <property type="entry name" value="GNAT_dom"/>
</dbReference>
<comment type="caution">
    <text evidence="3">The sequence shown here is derived from an EMBL/GenBank/DDBJ whole genome shotgun (WGS) entry which is preliminary data.</text>
</comment>
<sequence length="159" mass="18438">MVKMRLAVRDDLKLVFDFFKNLTLFHLEGFKGVMKLRPYSEERTAKKLDTFLNNGDQAGILIAEENNEVLGVLGFYIESYGELANFDYDQYMEIDRIIVKDGMRGAGIGEKLIEEAEKLALSKGVHRMQLELAIFNEKAEKFYERLGYKCYIRTFAKDI</sequence>
<dbReference type="PROSITE" id="PS51186">
    <property type="entry name" value="GNAT"/>
    <property type="match status" value="1"/>
</dbReference>
<dbReference type="PANTHER" id="PTHR13947">
    <property type="entry name" value="GNAT FAMILY N-ACETYLTRANSFERASE"/>
    <property type="match status" value="1"/>
</dbReference>
<evidence type="ECO:0000259" key="2">
    <source>
        <dbReference type="PROSITE" id="PS51186"/>
    </source>
</evidence>
<dbReference type="AlphaFoldDB" id="A0A8J7VZI4"/>
<keyword evidence="4" id="KW-1185">Reference proteome</keyword>
<reference evidence="3" key="1">
    <citation type="submission" date="2021-04" db="EMBL/GenBank/DDBJ databases">
        <title>Sinoanaerobacter chloroacetimidivorans sp. nov., an obligate anaerobic bacterium isolated from anaerobic sludge.</title>
        <authorList>
            <person name="Bao Y."/>
        </authorList>
    </citation>
    <scope>NUCLEOTIDE SEQUENCE</scope>
    <source>
        <strain evidence="3">BAD-6</strain>
    </source>
</reference>
<dbReference type="InterPro" id="IPR016181">
    <property type="entry name" value="Acyl_CoA_acyltransferase"/>
</dbReference>
<protein>
    <submittedName>
        <fullName evidence="3">GNAT family N-acetyltransferase</fullName>
    </submittedName>
</protein>
<dbReference type="EMBL" id="JAGSND010000005">
    <property type="protein sequence ID" value="MBR0598017.1"/>
    <property type="molecule type" value="Genomic_DNA"/>
</dbReference>
<dbReference type="CDD" id="cd04301">
    <property type="entry name" value="NAT_SF"/>
    <property type="match status" value="1"/>
</dbReference>
<name>A0A8J7VZI4_9FIRM</name>
<evidence type="ECO:0000256" key="1">
    <source>
        <dbReference type="ARBA" id="ARBA00022679"/>
    </source>
</evidence>
<dbReference type="InterPro" id="IPR050769">
    <property type="entry name" value="NAT_camello-type"/>
</dbReference>
<accession>A0A8J7VZI4</accession>
<proteinExistence type="predicted"/>
<evidence type="ECO:0000313" key="4">
    <source>
        <dbReference type="Proteomes" id="UP000675664"/>
    </source>
</evidence>
<dbReference type="Gene3D" id="3.40.630.30">
    <property type="match status" value="1"/>
</dbReference>
<organism evidence="3 4">
    <name type="scientific">Sinanaerobacter chloroacetimidivorans</name>
    <dbReference type="NCBI Taxonomy" id="2818044"/>
    <lineage>
        <taxon>Bacteria</taxon>
        <taxon>Bacillati</taxon>
        <taxon>Bacillota</taxon>
        <taxon>Clostridia</taxon>
        <taxon>Peptostreptococcales</taxon>
        <taxon>Anaerovoracaceae</taxon>
        <taxon>Sinanaerobacter</taxon>
    </lineage>
</organism>
<evidence type="ECO:0000313" key="3">
    <source>
        <dbReference type="EMBL" id="MBR0598017.1"/>
    </source>
</evidence>
<gene>
    <name evidence="3" type="ORF">KCX82_09045</name>
</gene>
<reference evidence="3" key="2">
    <citation type="submission" date="2021-04" db="EMBL/GenBank/DDBJ databases">
        <authorList>
            <person name="Liu J."/>
        </authorList>
    </citation>
    <scope>NUCLEOTIDE SEQUENCE</scope>
    <source>
        <strain evidence="3">BAD-6</strain>
    </source>
</reference>
<dbReference type="Pfam" id="PF00583">
    <property type="entry name" value="Acetyltransf_1"/>
    <property type="match status" value="1"/>
</dbReference>
<dbReference type="GO" id="GO:0008080">
    <property type="term" value="F:N-acetyltransferase activity"/>
    <property type="evidence" value="ECO:0007669"/>
    <property type="project" value="InterPro"/>
</dbReference>
<feature type="domain" description="N-acetyltransferase" evidence="2">
    <location>
        <begin position="2"/>
        <end position="159"/>
    </location>
</feature>